<dbReference type="InterPro" id="IPR008948">
    <property type="entry name" value="L-Aspartase-like"/>
</dbReference>
<dbReference type="FunFam" id="1.10.275.10:FF:000002">
    <property type="entry name" value="Argininosuccinate lyase"/>
    <property type="match status" value="1"/>
</dbReference>
<accession>A0A7S3PIA2</accession>
<dbReference type="InterPro" id="IPR029419">
    <property type="entry name" value="Arg_succ_lyase_C"/>
</dbReference>
<dbReference type="NCBIfam" id="TIGR00838">
    <property type="entry name" value="argH"/>
    <property type="match status" value="1"/>
</dbReference>
<dbReference type="InterPro" id="IPR009049">
    <property type="entry name" value="Argininosuccinate_lyase"/>
</dbReference>
<evidence type="ECO:0000259" key="3">
    <source>
        <dbReference type="Pfam" id="PF14698"/>
    </source>
</evidence>
<protein>
    <recommendedName>
        <fullName evidence="5">Argininosuccinate lyase</fullName>
    </recommendedName>
</protein>
<dbReference type="HAMAP" id="MF_00006">
    <property type="entry name" value="Arg_succ_lyase"/>
    <property type="match status" value="1"/>
</dbReference>
<dbReference type="InterPro" id="IPR020557">
    <property type="entry name" value="Fumarate_lyase_CS"/>
</dbReference>
<evidence type="ECO:0000313" key="4">
    <source>
        <dbReference type="EMBL" id="CAE0440151.1"/>
    </source>
</evidence>
<dbReference type="SUPFAM" id="SSF48557">
    <property type="entry name" value="L-aspartase-like"/>
    <property type="match status" value="1"/>
</dbReference>
<dbReference type="PRINTS" id="PR00149">
    <property type="entry name" value="FUMRATELYASE"/>
</dbReference>
<feature type="domain" description="Fumarate lyase N-terminal" evidence="2">
    <location>
        <begin position="62"/>
        <end position="359"/>
    </location>
</feature>
<organism evidence="4">
    <name type="scientific">Aplanochytrium stocchinoi</name>
    <dbReference type="NCBI Taxonomy" id="215587"/>
    <lineage>
        <taxon>Eukaryota</taxon>
        <taxon>Sar</taxon>
        <taxon>Stramenopiles</taxon>
        <taxon>Bigyra</taxon>
        <taxon>Labyrinthulomycetes</taxon>
        <taxon>Thraustochytrida</taxon>
        <taxon>Thraustochytriidae</taxon>
        <taxon>Aplanochytrium</taxon>
    </lineage>
</organism>
<dbReference type="PANTHER" id="PTHR43814:SF1">
    <property type="entry name" value="ARGININOSUCCINATE LYASE"/>
    <property type="match status" value="1"/>
</dbReference>
<feature type="domain" description="Argininosuccinate lyase C-terminal" evidence="3">
    <location>
        <begin position="422"/>
        <end position="489"/>
    </location>
</feature>
<dbReference type="PANTHER" id="PTHR43814">
    <property type="entry name" value="ARGININOSUCCINATE LYASE"/>
    <property type="match status" value="1"/>
</dbReference>
<sequence>MSSLLSRSSRGCEVFLRCNFESRSKTTAGKLSAFKNVRNFAPGVGIVRWFSSDDNAPKLWGGRFTGKVDPLMEKFNASIGFDKRMWREDIQGSIAYQRALYRAGIITEEESKLMKQGLNDVYSEWESDSFVLKPNDEDIHTANERRLTELIGAAIAGKLHTGRSRNDQVATDVRLWLKNQIDTLEKELLELIDVTVKRAEAEVDIIFPGYTHLQPAQPVRWAHWLMAYACMWQRDAERLQDLRRRVDVMPLGSGAIAGHSFFGVNDRKALASDLNFAVPSTNSMDVTSDRDFVAEFLFWASLTGVHLSRWSEDIIIYSSNEFGYVGLSDAYSTGSSLMPQKKNPDACELLRGKSGRNIGNLVTMLTALKGIPMTYNKDLQEDKEPLFDSVETMMGCIPIAAGVMSTLTPKVEKMKTGLSADMLATDLADYLVRRGVPFRETHHISGQAVQLAEEQGKPLSSVTVEELKSLHPAFEDDVVSVWSFEASVESRNAEGSTSKRAVLEAINKLKTWLMERQ</sequence>
<reference evidence="4" key="1">
    <citation type="submission" date="2021-01" db="EMBL/GenBank/DDBJ databases">
        <authorList>
            <person name="Corre E."/>
            <person name="Pelletier E."/>
            <person name="Niang G."/>
            <person name="Scheremetjew M."/>
            <person name="Finn R."/>
            <person name="Kale V."/>
            <person name="Holt S."/>
            <person name="Cochrane G."/>
            <person name="Meng A."/>
            <person name="Brown T."/>
            <person name="Cohen L."/>
        </authorList>
    </citation>
    <scope>NUCLEOTIDE SEQUENCE</scope>
    <source>
        <strain evidence="4">GSBS06</strain>
    </source>
</reference>
<dbReference type="GO" id="GO:0042450">
    <property type="term" value="P:L-arginine biosynthetic process via ornithine"/>
    <property type="evidence" value="ECO:0007669"/>
    <property type="project" value="InterPro"/>
</dbReference>
<dbReference type="GO" id="GO:0004056">
    <property type="term" value="F:argininosuccinate lyase activity"/>
    <property type="evidence" value="ECO:0007669"/>
    <property type="project" value="InterPro"/>
</dbReference>
<name>A0A7S3PIA2_9STRA</name>
<dbReference type="Pfam" id="PF00206">
    <property type="entry name" value="Lyase_1"/>
    <property type="match status" value="1"/>
</dbReference>
<dbReference type="EMBL" id="HBIN01013625">
    <property type="protein sequence ID" value="CAE0440151.1"/>
    <property type="molecule type" value="Transcribed_RNA"/>
</dbReference>
<dbReference type="InterPro" id="IPR000362">
    <property type="entry name" value="Fumarate_lyase_fam"/>
</dbReference>
<dbReference type="CDD" id="cd01359">
    <property type="entry name" value="Argininosuccinate_lyase"/>
    <property type="match status" value="1"/>
</dbReference>
<dbReference type="AlphaFoldDB" id="A0A7S3PIA2"/>
<dbReference type="Pfam" id="PF14698">
    <property type="entry name" value="ASL_C2"/>
    <property type="match status" value="1"/>
</dbReference>
<dbReference type="PRINTS" id="PR00145">
    <property type="entry name" value="ARGSUCLYASE"/>
</dbReference>
<dbReference type="FunFam" id="1.20.200.10:FF:000002">
    <property type="entry name" value="Argininosuccinate lyase"/>
    <property type="match status" value="1"/>
</dbReference>
<dbReference type="Gene3D" id="1.20.200.10">
    <property type="entry name" value="Fumarase/aspartase (Central domain)"/>
    <property type="match status" value="1"/>
</dbReference>
<evidence type="ECO:0000256" key="1">
    <source>
        <dbReference type="ARBA" id="ARBA00010755"/>
    </source>
</evidence>
<dbReference type="FunFam" id="1.10.40.30:FF:000001">
    <property type="entry name" value="Argininosuccinate lyase"/>
    <property type="match status" value="1"/>
</dbReference>
<gene>
    <name evidence="4" type="ORF">ASTO00021_LOCUS10299</name>
</gene>
<dbReference type="Gene3D" id="1.10.40.30">
    <property type="entry name" value="Fumarase/aspartase (C-terminal domain)"/>
    <property type="match status" value="1"/>
</dbReference>
<comment type="similarity">
    <text evidence="1">Belongs to the lyase 1 family. Argininosuccinate lyase subfamily.</text>
</comment>
<dbReference type="PROSITE" id="PS00163">
    <property type="entry name" value="FUMARATE_LYASES"/>
    <property type="match status" value="1"/>
</dbReference>
<evidence type="ECO:0000259" key="2">
    <source>
        <dbReference type="Pfam" id="PF00206"/>
    </source>
</evidence>
<dbReference type="InterPro" id="IPR022761">
    <property type="entry name" value="Fumarate_lyase_N"/>
</dbReference>
<evidence type="ECO:0008006" key="5">
    <source>
        <dbReference type="Google" id="ProtNLM"/>
    </source>
</evidence>
<dbReference type="Gene3D" id="1.10.275.10">
    <property type="entry name" value="Fumarase/aspartase (N-terminal domain)"/>
    <property type="match status" value="1"/>
</dbReference>
<proteinExistence type="inferred from homology"/>
<dbReference type="GO" id="GO:0005829">
    <property type="term" value="C:cytosol"/>
    <property type="evidence" value="ECO:0007669"/>
    <property type="project" value="TreeGrafter"/>
</dbReference>
<dbReference type="InterPro" id="IPR024083">
    <property type="entry name" value="Fumarase/histidase_N"/>
</dbReference>